<evidence type="ECO:0000313" key="4">
    <source>
        <dbReference type="Ensembl" id="ENSMCSP00000019105.1"/>
    </source>
</evidence>
<evidence type="ECO:0000256" key="1">
    <source>
        <dbReference type="SAM" id="Coils"/>
    </source>
</evidence>
<sequence>GNGVVLFAMAKFGLEPREAIPRRDCGFYVKYIFLFTSLIQFLIILGLVLFMVYGNAQGGTDTHLRLLEEQVQSHYRRIVTLSATNANLSRALNATLKDKDRLQGLALKVQRELEKCNSSQASSSSPQVGVSPRDLGWHVGDPNLFPVHFPQAEKLQLQRQLDQTTSSKKSLEETGQKTEAMLAKATQERDRCQQDLQSARTEGDLSRTELGLQRHECRSLKDDISDKLQRVMELAKLSRCGEAEDELRQIRDRTEGLFRWQQDRDSRYVRKNACELSVQQCHINCSREMQELEKRIQALEKREKDGKEERARLEANKEKLGKELEETRRAAAVQAESLREQLRVCMGAQVRSGDRHGNMGCHCWLGTGTSAPRFSSLTPGLSRHGDFPAGRCHH</sequence>
<dbReference type="PANTHER" id="PTHR21687:SF5">
    <property type="entry name" value="PLASMALEMMA VESICLE-ASSOCIATED PROTEIN"/>
    <property type="match status" value="1"/>
</dbReference>
<feature type="region of interest" description="Disordered" evidence="2">
    <location>
        <begin position="157"/>
        <end position="207"/>
    </location>
</feature>
<evidence type="ECO:0000256" key="2">
    <source>
        <dbReference type="SAM" id="MobiDB-lite"/>
    </source>
</evidence>
<evidence type="ECO:0000256" key="3">
    <source>
        <dbReference type="SAM" id="Phobius"/>
    </source>
</evidence>
<organism evidence="4 5">
    <name type="scientific">Malurus cyaneus samueli</name>
    <dbReference type="NCBI Taxonomy" id="2593467"/>
    <lineage>
        <taxon>Eukaryota</taxon>
        <taxon>Metazoa</taxon>
        <taxon>Chordata</taxon>
        <taxon>Craniata</taxon>
        <taxon>Vertebrata</taxon>
        <taxon>Euteleostomi</taxon>
        <taxon>Archelosauria</taxon>
        <taxon>Archosauria</taxon>
        <taxon>Dinosauria</taxon>
        <taxon>Saurischia</taxon>
        <taxon>Theropoda</taxon>
        <taxon>Coelurosauria</taxon>
        <taxon>Aves</taxon>
        <taxon>Neognathae</taxon>
        <taxon>Neoaves</taxon>
        <taxon>Telluraves</taxon>
        <taxon>Australaves</taxon>
        <taxon>Passeriformes</taxon>
        <taxon>Meliphagoidea</taxon>
        <taxon>Maluridae</taxon>
        <taxon>Malurus</taxon>
    </lineage>
</organism>
<feature type="coiled-coil region" evidence="1">
    <location>
        <begin position="282"/>
        <end position="341"/>
    </location>
</feature>
<evidence type="ECO:0008006" key="6">
    <source>
        <dbReference type="Google" id="ProtNLM"/>
    </source>
</evidence>
<protein>
    <recommendedName>
        <fullName evidence="6">PLVAP protein</fullName>
    </recommendedName>
</protein>
<keyword evidence="3" id="KW-1133">Transmembrane helix</keyword>
<name>A0A8C5UAU1_9PASS</name>
<dbReference type="AlphaFoldDB" id="A0A8C5UAU1"/>
<dbReference type="InterPro" id="IPR009538">
    <property type="entry name" value="PV-1"/>
</dbReference>
<accession>A0A8C5UAU1</accession>
<feature type="compositionally biased region" description="Polar residues" evidence="2">
    <location>
        <begin position="157"/>
        <end position="168"/>
    </location>
</feature>
<dbReference type="OrthoDB" id="9944409at2759"/>
<dbReference type="GO" id="GO:0043114">
    <property type="term" value="P:regulation of vascular permeability"/>
    <property type="evidence" value="ECO:0007669"/>
    <property type="project" value="TreeGrafter"/>
</dbReference>
<evidence type="ECO:0000313" key="5">
    <source>
        <dbReference type="Proteomes" id="UP000694560"/>
    </source>
</evidence>
<dbReference type="Proteomes" id="UP000694560">
    <property type="component" value="Unplaced"/>
</dbReference>
<keyword evidence="5" id="KW-1185">Reference proteome</keyword>
<dbReference type="Ensembl" id="ENSMCST00000019584.1">
    <property type="protein sequence ID" value="ENSMCSP00000019105.1"/>
    <property type="gene ID" value="ENSMCSG00000013407.1"/>
</dbReference>
<feature type="transmembrane region" description="Helical" evidence="3">
    <location>
        <begin position="31"/>
        <end position="53"/>
    </location>
</feature>
<dbReference type="GO" id="GO:0002693">
    <property type="term" value="P:positive regulation of cellular extravasation"/>
    <property type="evidence" value="ECO:0007669"/>
    <property type="project" value="TreeGrafter"/>
</dbReference>
<reference evidence="4" key="1">
    <citation type="submission" date="2025-08" db="UniProtKB">
        <authorList>
            <consortium name="Ensembl"/>
        </authorList>
    </citation>
    <scope>IDENTIFICATION</scope>
</reference>
<dbReference type="PANTHER" id="PTHR21687">
    <property type="entry name" value="PLASMALEMMA VESICLE-ASSOCIATED PROTEIN"/>
    <property type="match status" value="1"/>
</dbReference>
<keyword evidence="1" id="KW-0175">Coiled coil</keyword>
<reference evidence="4" key="2">
    <citation type="submission" date="2025-09" db="UniProtKB">
        <authorList>
            <consortium name="Ensembl"/>
        </authorList>
    </citation>
    <scope>IDENTIFICATION</scope>
</reference>
<keyword evidence="3" id="KW-0812">Transmembrane</keyword>
<keyword evidence="3" id="KW-0472">Membrane</keyword>
<proteinExistence type="predicted"/>
<dbReference type="Pfam" id="PF06637">
    <property type="entry name" value="PV-1"/>
    <property type="match status" value="1"/>
</dbReference>